<protein>
    <submittedName>
        <fullName evidence="1">Uncharacterized protein</fullName>
    </submittedName>
</protein>
<dbReference type="EMBL" id="CP090978">
    <property type="protein sequence ID" value="UJF36148.1"/>
    <property type="molecule type" value="Genomic_DNA"/>
</dbReference>
<reference evidence="1 2" key="1">
    <citation type="journal article" date="2024" name="Int. J. Syst. Evol. Microbiol.">
        <title>Paenibacillus hexagrammi sp. nov., a novel bacterium isolated from the gut content of Hexagrammos agrammus.</title>
        <authorList>
            <person name="Jung H.K."/>
            <person name="Kim D.G."/>
            <person name="Zin H."/>
            <person name="Park J."/>
            <person name="Jung H."/>
            <person name="Kim Y.O."/>
            <person name="Kong H.J."/>
            <person name="Kim J.W."/>
            <person name="Kim Y.S."/>
        </authorList>
    </citation>
    <scope>NUCLEOTIDE SEQUENCE [LARGE SCALE GENOMIC DNA]</scope>
    <source>
        <strain evidence="1 2">YPD9-1</strain>
    </source>
</reference>
<dbReference type="RefSeq" id="WP_235122703.1">
    <property type="nucleotide sequence ID" value="NZ_CP090978.1"/>
</dbReference>
<evidence type="ECO:0000313" key="1">
    <source>
        <dbReference type="EMBL" id="UJF36148.1"/>
    </source>
</evidence>
<gene>
    <name evidence="1" type="ORF">L0M14_14430</name>
</gene>
<evidence type="ECO:0000313" key="2">
    <source>
        <dbReference type="Proteomes" id="UP001649230"/>
    </source>
</evidence>
<keyword evidence="2" id="KW-1185">Reference proteome</keyword>
<proteinExistence type="predicted"/>
<name>A0ABY3SRQ9_9BACL</name>
<dbReference type="Proteomes" id="UP001649230">
    <property type="component" value="Chromosome"/>
</dbReference>
<sequence length="177" mass="19571">MKLRLLPLVASVIVSATVLFGGWFAYNSLAMENPLSQIVSESSGIESSSIKLDSEAATIDLELKPDADLRAIVSHIADQGSSILGKRTVQYNVKSNSSPELESWWSKALFDVAQAMETKQYTDIPKALESYASELPNLKVSTEMDDQYVYVRLTDGEFSKFVMLPRTSSKIGVWPNE</sequence>
<organism evidence="1 2">
    <name type="scientific">Paenibacillus hexagrammi</name>
    <dbReference type="NCBI Taxonomy" id="2908839"/>
    <lineage>
        <taxon>Bacteria</taxon>
        <taxon>Bacillati</taxon>
        <taxon>Bacillota</taxon>
        <taxon>Bacilli</taxon>
        <taxon>Bacillales</taxon>
        <taxon>Paenibacillaceae</taxon>
        <taxon>Paenibacillus</taxon>
    </lineage>
</organism>
<accession>A0ABY3SRQ9</accession>